<proteinExistence type="predicted"/>
<protein>
    <submittedName>
        <fullName evidence="1">Uncharacterized protein</fullName>
    </submittedName>
</protein>
<evidence type="ECO:0000313" key="1">
    <source>
        <dbReference type="EMBL" id="KAH7420989.1"/>
    </source>
</evidence>
<sequence length="68" mass="7836">MPTKKRERGGFILAQVIISNRDKAKNWNLCSLMRRVWVRDFNGHKSAILTEDMGEVQVMDMTHIDSGC</sequence>
<dbReference type="Proteomes" id="UP000825935">
    <property type="component" value="Chromosome 13"/>
</dbReference>
<gene>
    <name evidence="1" type="ORF">KP509_13G035000</name>
</gene>
<dbReference type="AlphaFoldDB" id="A0A8T2TK37"/>
<accession>A0A8T2TK37</accession>
<comment type="caution">
    <text evidence="1">The sequence shown here is derived from an EMBL/GenBank/DDBJ whole genome shotgun (WGS) entry which is preliminary data.</text>
</comment>
<organism evidence="1 2">
    <name type="scientific">Ceratopteris richardii</name>
    <name type="common">Triangle waterfern</name>
    <dbReference type="NCBI Taxonomy" id="49495"/>
    <lineage>
        <taxon>Eukaryota</taxon>
        <taxon>Viridiplantae</taxon>
        <taxon>Streptophyta</taxon>
        <taxon>Embryophyta</taxon>
        <taxon>Tracheophyta</taxon>
        <taxon>Polypodiopsida</taxon>
        <taxon>Polypodiidae</taxon>
        <taxon>Polypodiales</taxon>
        <taxon>Pteridineae</taxon>
        <taxon>Pteridaceae</taxon>
        <taxon>Parkerioideae</taxon>
        <taxon>Ceratopteris</taxon>
    </lineage>
</organism>
<name>A0A8T2TK37_CERRI</name>
<keyword evidence="2" id="KW-1185">Reference proteome</keyword>
<evidence type="ECO:0000313" key="2">
    <source>
        <dbReference type="Proteomes" id="UP000825935"/>
    </source>
</evidence>
<dbReference type="EMBL" id="CM035418">
    <property type="protein sequence ID" value="KAH7420989.1"/>
    <property type="molecule type" value="Genomic_DNA"/>
</dbReference>
<reference evidence="1" key="1">
    <citation type="submission" date="2021-08" db="EMBL/GenBank/DDBJ databases">
        <title>WGS assembly of Ceratopteris richardii.</title>
        <authorList>
            <person name="Marchant D.B."/>
            <person name="Chen G."/>
            <person name="Jenkins J."/>
            <person name="Shu S."/>
            <person name="Leebens-Mack J."/>
            <person name="Grimwood J."/>
            <person name="Schmutz J."/>
            <person name="Soltis P."/>
            <person name="Soltis D."/>
            <person name="Chen Z.-H."/>
        </authorList>
    </citation>
    <scope>NUCLEOTIDE SEQUENCE</scope>
    <source>
        <strain evidence="1">Whitten #5841</strain>
        <tissue evidence="1">Leaf</tissue>
    </source>
</reference>